<comment type="similarity">
    <text evidence="1">Belongs to the bacterial solute-binding protein 1 family.</text>
</comment>
<keyword evidence="2" id="KW-0813">Transport</keyword>
<dbReference type="PANTHER" id="PTHR30061:SF50">
    <property type="entry name" value="MALTOSE_MALTODEXTRIN-BINDING PERIPLASMIC PROTEIN"/>
    <property type="match status" value="1"/>
</dbReference>
<keyword evidence="6" id="KW-1185">Reference proteome</keyword>
<dbReference type="InterPro" id="IPR006059">
    <property type="entry name" value="SBP"/>
</dbReference>
<feature type="signal peptide" evidence="4">
    <location>
        <begin position="1"/>
        <end position="27"/>
    </location>
</feature>
<evidence type="ECO:0000313" key="5">
    <source>
        <dbReference type="EMBL" id="MFC0624425.1"/>
    </source>
</evidence>
<evidence type="ECO:0000313" key="6">
    <source>
        <dbReference type="Proteomes" id="UP001589890"/>
    </source>
</evidence>
<accession>A0ABV6QIG7</accession>
<keyword evidence="3 4" id="KW-0732">Signal</keyword>
<dbReference type="RefSeq" id="WP_380045784.1">
    <property type="nucleotide sequence ID" value="NZ_JBHLTC010000011.1"/>
</dbReference>
<evidence type="ECO:0000256" key="2">
    <source>
        <dbReference type="ARBA" id="ARBA00022448"/>
    </source>
</evidence>
<dbReference type="Proteomes" id="UP001589890">
    <property type="component" value="Unassembled WGS sequence"/>
</dbReference>
<gene>
    <name evidence="5" type="ORF">ACFFGN_10165</name>
</gene>
<dbReference type="PANTHER" id="PTHR30061">
    <property type="entry name" value="MALTOSE-BINDING PERIPLASMIC PROTEIN"/>
    <property type="match status" value="1"/>
</dbReference>
<evidence type="ECO:0000256" key="4">
    <source>
        <dbReference type="SAM" id="SignalP"/>
    </source>
</evidence>
<dbReference type="SUPFAM" id="SSF53850">
    <property type="entry name" value="Periplasmic binding protein-like II"/>
    <property type="match status" value="1"/>
</dbReference>
<comment type="caution">
    <text evidence="5">The sequence shown here is derived from an EMBL/GenBank/DDBJ whole genome shotgun (WGS) entry which is preliminary data.</text>
</comment>
<reference evidence="5 6" key="1">
    <citation type="submission" date="2024-09" db="EMBL/GenBank/DDBJ databases">
        <authorList>
            <person name="Sun Q."/>
            <person name="Mori K."/>
        </authorList>
    </citation>
    <scope>NUCLEOTIDE SEQUENCE [LARGE SCALE GENOMIC DNA]</scope>
    <source>
        <strain evidence="5 6">CGMCC 1.15906</strain>
    </source>
</reference>
<dbReference type="Gene3D" id="3.40.190.10">
    <property type="entry name" value="Periplasmic binding protein-like II"/>
    <property type="match status" value="1"/>
</dbReference>
<protein>
    <submittedName>
        <fullName evidence="5">Extracellular solute-binding protein</fullName>
    </submittedName>
</protein>
<sequence length="437" mass="45270">MSASKRSPRFVAALAGTVALLAGCGLGSTTQPAEVDVSGEVKGTIKFQTMQLSPTFDEYLKTTVDAFEQAHPGTKVEWTDIPASAAARKISADAIAGTLPDVLDLDTGTLAPLGRQGLVVDMARSAADLQSSYVASAWQSFAFADTGAAALPWYLNTPVLISNKAVLGKAGLGSSPDPIGYDELLTRSAQIAKSAGVAGFQPTEAGLPTYLFTLGVPLVDAKSTKAVVNTPEAVAFLGKLRDLYRTGGIPQDSVTAKDRSEIETFSEGKTAYLEAGGSRLKIIKENSPAVFANVKVGKPLGDATKRTWVVAHGLAVPKASKNLPTALAFAKFMTSAENQLALAKVSSVFPSTTASLGDAFFSSGDGAGSDLTTVARGIAATSLRDGKTLVKPSAVDAEYATTLWAAVQPAILGKASPADALSDAETKLTKILQERQK</sequence>
<organism evidence="5 6">
    <name type="scientific">Kribbella deserti</name>
    <dbReference type="NCBI Taxonomy" id="1926257"/>
    <lineage>
        <taxon>Bacteria</taxon>
        <taxon>Bacillati</taxon>
        <taxon>Actinomycetota</taxon>
        <taxon>Actinomycetes</taxon>
        <taxon>Propionibacteriales</taxon>
        <taxon>Kribbellaceae</taxon>
        <taxon>Kribbella</taxon>
    </lineage>
</organism>
<dbReference type="EMBL" id="JBHLTC010000011">
    <property type="protein sequence ID" value="MFC0624425.1"/>
    <property type="molecule type" value="Genomic_DNA"/>
</dbReference>
<name>A0ABV6QIG7_9ACTN</name>
<evidence type="ECO:0000256" key="1">
    <source>
        <dbReference type="ARBA" id="ARBA00008520"/>
    </source>
</evidence>
<dbReference type="PROSITE" id="PS51257">
    <property type="entry name" value="PROKAR_LIPOPROTEIN"/>
    <property type="match status" value="1"/>
</dbReference>
<evidence type="ECO:0000256" key="3">
    <source>
        <dbReference type="ARBA" id="ARBA00022729"/>
    </source>
</evidence>
<dbReference type="Pfam" id="PF01547">
    <property type="entry name" value="SBP_bac_1"/>
    <property type="match status" value="1"/>
</dbReference>
<feature type="chain" id="PRO_5046633820" evidence="4">
    <location>
        <begin position="28"/>
        <end position="437"/>
    </location>
</feature>
<proteinExistence type="inferred from homology"/>